<name>A0A4Z1AGS1_9LEPT</name>
<keyword evidence="3" id="KW-0489">Methyltransferase</keyword>
<dbReference type="AlphaFoldDB" id="A0A4Z1AGS1"/>
<sequence>MTPFPFSKSPAIVLPQSPPYFVSNFGYWEGDDSYRTAGIKFLSKFASLSEIRPQSKILEVGSGLGGSLVYWSKHFQPKLLSAINLPGEQSDFAEQLFASTNTEILPFVHGGWEEIKSFEDSSYQFVFSLDASYHFQDLQLFYQESFRVLEPGGRFVFSNFQIKDKQFKKLWWLYLPFLIPNGNLKPTNETIAELESIGFEKIRHEEWTIPVLQGFIQYSKTLPASLKAFGKVLDLFVKKFGLTYYYYVFQK</sequence>
<accession>A0A4Z1AGS1</accession>
<reference evidence="3" key="1">
    <citation type="journal article" date="2019" name="PLoS Negl. Trop. Dis.">
        <title>Revisiting the worldwide diversity of Leptospira species in the environment.</title>
        <authorList>
            <person name="Vincent A.T."/>
            <person name="Schiettekatte O."/>
            <person name="Bourhy P."/>
            <person name="Veyrier F.J."/>
            <person name="Picardeau M."/>
        </authorList>
    </citation>
    <scope>NUCLEOTIDE SEQUENCE [LARGE SCALE GENOMIC DNA]</scope>
    <source>
        <strain evidence="3">201702422</strain>
    </source>
</reference>
<protein>
    <submittedName>
        <fullName evidence="3">SAM-dependent methyltransferase</fullName>
    </submittedName>
</protein>
<dbReference type="InterPro" id="IPR013216">
    <property type="entry name" value="Methyltransf_11"/>
</dbReference>
<dbReference type="CDD" id="cd02440">
    <property type="entry name" value="AdoMet_MTases"/>
    <property type="match status" value="1"/>
</dbReference>
<comment type="caution">
    <text evidence="3">The sequence shown here is derived from an EMBL/GenBank/DDBJ whole genome shotgun (WGS) entry which is preliminary data.</text>
</comment>
<dbReference type="Proteomes" id="UP000298263">
    <property type="component" value="Unassembled WGS sequence"/>
</dbReference>
<proteinExistence type="predicted"/>
<dbReference type="PANTHER" id="PTHR44068">
    <property type="entry name" value="ZGC:194242"/>
    <property type="match status" value="1"/>
</dbReference>
<dbReference type="PANTHER" id="PTHR44068:SF11">
    <property type="entry name" value="GERANYL DIPHOSPHATE 2-C-METHYLTRANSFERASE"/>
    <property type="match status" value="1"/>
</dbReference>
<dbReference type="EMBL" id="RQGP01000027">
    <property type="protein sequence ID" value="TGL87743.1"/>
    <property type="molecule type" value="Genomic_DNA"/>
</dbReference>
<dbReference type="GO" id="GO:0008757">
    <property type="term" value="F:S-adenosylmethionine-dependent methyltransferase activity"/>
    <property type="evidence" value="ECO:0007669"/>
    <property type="project" value="InterPro"/>
</dbReference>
<gene>
    <name evidence="3" type="ORF">EHQ69_16705</name>
</gene>
<dbReference type="InterPro" id="IPR029063">
    <property type="entry name" value="SAM-dependent_MTases_sf"/>
</dbReference>
<feature type="domain" description="Methyltransferase type 11" evidence="2">
    <location>
        <begin position="58"/>
        <end position="157"/>
    </location>
</feature>
<dbReference type="Gene3D" id="3.40.50.150">
    <property type="entry name" value="Vaccinia Virus protein VP39"/>
    <property type="match status" value="1"/>
</dbReference>
<dbReference type="OrthoDB" id="9769602at2"/>
<evidence type="ECO:0000313" key="4">
    <source>
        <dbReference type="Proteomes" id="UP000298263"/>
    </source>
</evidence>
<evidence type="ECO:0000313" key="3">
    <source>
        <dbReference type="EMBL" id="TGL87743.1"/>
    </source>
</evidence>
<keyword evidence="1 3" id="KW-0808">Transferase</keyword>
<dbReference type="RefSeq" id="WP_135586832.1">
    <property type="nucleotide sequence ID" value="NZ_RQGO01000010.1"/>
</dbReference>
<organism evidence="3 4">
    <name type="scientific">Leptospira congkakensis</name>
    <dbReference type="NCBI Taxonomy" id="2484932"/>
    <lineage>
        <taxon>Bacteria</taxon>
        <taxon>Pseudomonadati</taxon>
        <taxon>Spirochaetota</taxon>
        <taxon>Spirochaetia</taxon>
        <taxon>Leptospirales</taxon>
        <taxon>Leptospiraceae</taxon>
        <taxon>Leptospira</taxon>
    </lineage>
</organism>
<dbReference type="SUPFAM" id="SSF53335">
    <property type="entry name" value="S-adenosyl-L-methionine-dependent methyltransferases"/>
    <property type="match status" value="1"/>
</dbReference>
<dbReference type="Pfam" id="PF08241">
    <property type="entry name" value="Methyltransf_11"/>
    <property type="match status" value="1"/>
</dbReference>
<evidence type="ECO:0000256" key="1">
    <source>
        <dbReference type="ARBA" id="ARBA00022679"/>
    </source>
</evidence>
<keyword evidence="4" id="KW-1185">Reference proteome</keyword>
<evidence type="ECO:0000259" key="2">
    <source>
        <dbReference type="Pfam" id="PF08241"/>
    </source>
</evidence>
<dbReference type="GO" id="GO:0032259">
    <property type="term" value="P:methylation"/>
    <property type="evidence" value="ECO:0007669"/>
    <property type="project" value="UniProtKB-KW"/>
</dbReference>
<dbReference type="InterPro" id="IPR050447">
    <property type="entry name" value="Erg6_SMT_methyltransf"/>
</dbReference>